<feature type="coiled-coil region" evidence="1">
    <location>
        <begin position="250"/>
        <end position="277"/>
    </location>
</feature>
<dbReference type="PANTHER" id="PTHR41317">
    <property type="entry name" value="PD-(D_E)XK NUCLEASE FAMILY TRANSPOSASE"/>
    <property type="match status" value="1"/>
</dbReference>
<gene>
    <name evidence="2" type="ORF">EK386_10485</name>
</gene>
<dbReference type="AlphaFoldDB" id="A0A3S0WG32"/>
<keyword evidence="1" id="KW-0175">Coiled coil</keyword>
<dbReference type="PANTHER" id="PTHR41317:SF1">
    <property type="entry name" value="PD-(D_E)XK NUCLEASE FAMILY TRANSPOSASE"/>
    <property type="match status" value="1"/>
</dbReference>
<proteinExistence type="predicted"/>
<evidence type="ECO:0000256" key="1">
    <source>
        <dbReference type="SAM" id="Coils"/>
    </source>
</evidence>
<dbReference type="RefSeq" id="WP_126659120.1">
    <property type="nucleotide sequence ID" value="NZ_RYYR01000012.1"/>
</dbReference>
<evidence type="ECO:0000313" key="3">
    <source>
        <dbReference type="Proteomes" id="UP000287910"/>
    </source>
</evidence>
<reference evidence="2 3" key="1">
    <citation type="submission" date="2018-12" db="EMBL/GenBank/DDBJ databases">
        <title>Lysinibacillus antri sp. nov., isolated from a cave soil.</title>
        <authorList>
            <person name="Narsing Rao M.P."/>
            <person name="Zhang H."/>
            <person name="Dong Z.-Y."/>
            <person name="Niu X.-K."/>
            <person name="Zhang K."/>
            <person name="Fang B.-Z."/>
            <person name="Kang Y.-Q."/>
            <person name="Xiao M."/>
            <person name="Li W.-J."/>
        </authorList>
    </citation>
    <scope>NUCLEOTIDE SEQUENCE [LARGE SCALE GENOMIC DNA]</scope>
    <source>
        <strain evidence="2 3">SYSU K30002</strain>
    </source>
</reference>
<organism evidence="2 3">
    <name type="scientific">Lysinibacillus antri</name>
    <dbReference type="NCBI Taxonomy" id="2498145"/>
    <lineage>
        <taxon>Bacteria</taxon>
        <taxon>Bacillati</taxon>
        <taxon>Bacillota</taxon>
        <taxon>Bacilli</taxon>
        <taxon>Bacillales</taxon>
        <taxon>Bacillaceae</taxon>
        <taxon>Lysinibacillus</taxon>
    </lineage>
</organism>
<dbReference type="Proteomes" id="UP000287910">
    <property type="component" value="Unassembled WGS sequence"/>
</dbReference>
<protein>
    <submittedName>
        <fullName evidence="2">Rpn family recombination-promoting nuclease/putative transposase</fullName>
    </submittedName>
</protein>
<dbReference type="InterPro" id="IPR010106">
    <property type="entry name" value="RpnA"/>
</dbReference>
<dbReference type="EMBL" id="RYYR01000012">
    <property type="protein sequence ID" value="RUL52015.1"/>
    <property type="molecule type" value="Genomic_DNA"/>
</dbReference>
<comment type="caution">
    <text evidence="2">The sequence shown here is derived from an EMBL/GenBank/DDBJ whole genome shotgun (WGS) entry which is preliminary data.</text>
</comment>
<name>A0A3S0WG32_9BACI</name>
<accession>A0A3S0WG32</accession>
<dbReference type="NCBIfam" id="TIGR01784">
    <property type="entry name" value="T_den_put_tspse"/>
    <property type="match status" value="1"/>
</dbReference>
<sequence>MSEKALRRIPLERLMDLKVDYAFKQLFGSNQNKEITVVFLNAILKRTGRDIIKDISFSNIEIGGEYEDDKQSRLDLLVVTQADEWINIEIQFTNKFDMVNRTLYYWSRIYSKPMTKGKVYSQLTPVITINILNFDLINETDLFHSTYSLYEATVKHKLTNMIEIHFIEIPQLIRDWYAKKLDPWNDILARWLLLLGIVDHRKGKIYGDIYKELEAIALKDKQLAEAFNHWQNLSLSDDEYFAYEGRLKRIKDEEAVIIEAELRVKKALEELDKALEKGLEQGIQQGIEQGIERGIERGIEQGRLNRDEEIIQNSLEKNIDVKTIAEVTGHSIEYILEVKKKLNL</sequence>
<dbReference type="Pfam" id="PF12784">
    <property type="entry name" value="PDDEXK_2"/>
    <property type="match status" value="1"/>
</dbReference>
<evidence type="ECO:0000313" key="2">
    <source>
        <dbReference type="EMBL" id="RUL52015.1"/>
    </source>
</evidence>
<keyword evidence="3" id="KW-1185">Reference proteome</keyword>